<feature type="domain" description="EGF-like" evidence="2">
    <location>
        <begin position="32"/>
        <end position="76"/>
    </location>
</feature>
<accession>E5D588</accession>
<name>E5D588_AMBVA</name>
<proteinExistence type="evidence at transcript level"/>
<feature type="domain" description="EGF-like" evidence="2">
    <location>
        <begin position="80"/>
        <end position="114"/>
    </location>
</feature>
<feature type="signal peptide" evidence="1">
    <location>
        <begin position="1"/>
        <end position="19"/>
    </location>
</feature>
<reference evidence="3" key="1">
    <citation type="journal article" date="2010" name="Int. J. Parasitol.">
        <title>Bm86 homologues and novel ATAQ proteins with multiple epidermal growth factor (EGF)-like domains from hard and soft ticks.</title>
        <authorList>
            <person name="Nijhof A.M."/>
            <person name="Balk J.A."/>
            <person name="Postigo M."/>
            <person name="Rhebergen A.M."/>
            <person name="Taoufik A."/>
            <person name="Jongejan F."/>
        </authorList>
    </citation>
    <scope>NUCLEOTIDE SEQUENCE</scope>
</reference>
<feature type="domain" description="EGF-like" evidence="2">
    <location>
        <begin position="504"/>
        <end position="543"/>
    </location>
</feature>
<keyword evidence="1" id="KW-0732">Signal</keyword>
<feature type="domain" description="EGF-like" evidence="2">
    <location>
        <begin position="266"/>
        <end position="305"/>
    </location>
</feature>
<evidence type="ECO:0000313" key="3">
    <source>
        <dbReference type="EMBL" id="ADR01315.1"/>
    </source>
</evidence>
<evidence type="ECO:0000259" key="2">
    <source>
        <dbReference type="SMART" id="SM00181"/>
    </source>
</evidence>
<organism evidence="3">
    <name type="scientific">Amblyomma variegatum</name>
    <name type="common">Tropical bont tick</name>
    <dbReference type="NCBI Taxonomy" id="34610"/>
    <lineage>
        <taxon>Eukaryota</taxon>
        <taxon>Metazoa</taxon>
        <taxon>Ecdysozoa</taxon>
        <taxon>Arthropoda</taxon>
        <taxon>Chelicerata</taxon>
        <taxon>Arachnida</taxon>
        <taxon>Acari</taxon>
        <taxon>Parasitiformes</taxon>
        <taxon>Ixodida</taxon>
        <taxon>Ixodoidea</taxon>
        <taxon>Ixodidae</taxon>
        <taxon>Amblyomminae</taxon>
        <taxon>Amblyomma</taxon>
    </lineage>
</organism>
<evidence type="ECO:0000256" key="1">
    <source>
        <dbReference type="SAM" id="SignalP"/>
    </source>
</evidence>
<dbReference type="InterPro" id="IPR000742">
    <property type="entry name" value="EGF"/>
</dbReference>
<feature type="chain" id="PRO_5003194390" evidence="1">
    <location>
        <begin position="20"/>
        <end position="650"/>
    </location>
</feature>
<dbReference type="AlphaFoldDB" id="E5D588"/>
<sequence>MRHFMVFVAGVLLIGNSAGDEAAPQTVPPADVCSDFGNDFCERPATCHASTDVKETFTCKCDRDDMYYDAVKEMCLYKKTCETVECSIGRCREPSINRAKCSCEDLESLTLHCNVKDYFIKHCEEKGATAVVDPQAYGGARCRCEEWTVMNSDKTKCVPTTCWYPSLSCKDLCEKKLLDKDQNCCEGWDQNDCSKAPEDGTYCSPGTIRKDGSCQSVCQTGEAKLLCKNGCKRSQVPGRAFECRCNSGYVVAEDGIQCKVDYTRLDCTQEDQQKCLPGGQNCIMRNKTAVCQCPYNQHLLNGKCTDECSENDCHERFTDCDVYSGKQRCSCPWTLRKNRHSPATKECTLNEYYYTVSFKPNISLDAYHCDAHKARVLQAMRTTIGPEVFMVEILSCTDDFKTRLITNNPLSPYLLKKLQTCEHAEGDACIIYPKLPIQKGSATEIVEEDLCDSLLKPQADATKDTNDCVRDGNYFWFKCKPGLREVDLKTRGRLRRSVCKPGVSCDVKDEQECHKTGHICTLEGQQAVCKCPLGKIEDQGKCKATCTQEKQDECKKNGGECVIDKDEAVCTNKEDSTATTEAPQVPATCTEERKAQCEKKGEECIVENAQAVCKAKVDSATTTAPPGSGSRIVPVSAVLLLAILIPALYT</sequence>
<dbReference type="EMBL" id="GU144603">
    <property type="protein sequence ID" value="ADR01315.1"/>
    <property type="molecule type" value="mRNA"/>
</dbReference>
<dbReference type="SMART" id="SM00181">
    <property type="entry name" value="EGF"/>
    <property type="match status" value="5"/>
</dbReference>
<feature type="domain" description="EGF-like" evidence="2">
    <location>
        <begin position="217"/>
        <end position="259"/>
    </location>
</feature>
<protein>
    <submittedName>
        <fullName evidence="3">Av86 protein</fullName>
    </submittedName>
</protein>